<keyword evidence="5" id="KW-1185">Reference proteome</keyword>
<comment type="similarity">
    <text evidence="1">Belongs to the carbon-nitrogen hydrolase superfamily. Nitrilase family.</text>
</comment>
<dbReference type="CDD" id="cd07564">
    <property type="entry name" value="nitrilases_CHs"/>
    <property type="match status" value="1"/>
</dbReference>
<organism evidence="4 5">
    <name type="scientific">Sphingobium xenophagum</name>
    <dbReference type="NCBI Taxonomy" id="121428"/>
    <lineage>
        <taxon>Bacteria</taxon>
        <taxon>Pseudomonadati</taxon>
        <taxon>Pseudomonadota</taxon>
        <taxon>Alphaproteobacteria</taxon>
        <taxon>Sphingomonadales</taxon>
        <taxon>Sphingomonadaceae</taxon>
        <taxon>Sphingobium</taxon>
    </lineage>
</organism>
<reference evidence="4 5" key="1">
    <citation type="submission" date="2014-12" db="EMBL/GenBank/DDBJ databases">
        <title>Whole genome sequencing of Sphingobium xenophagum OW59.</title>
        <authorList>
            <person name="Ohta Y."/>
            <person name="Nishi S."/>
            <person name="Hatada Y."/>
        </authorList>
    </citation>
    <scope>NUCLEOTIDE SEQUENCE [LARGE SCALE GENOMIC DNA]</scope>
    <source>
        <strain evidence="4 5">OW59</strain>
    </source>
</reference>
<dbReference type="PROSITE" id="PS50263">
    <property type="entry name" value="CN_HYDROLASE"/>
    <property type="match status" value="1"/>
</dbReference>
<dbReference type="RefSeq" id="WP_165418757.1">
    <property type="nucleotide sequence ID" value="NZ_BBQY01000016.1"/>
</dbReference>
<dbReference type="InterPro" id="IPR003010">
    <property type="entry name" value="C-N_Hydrolase"/>
</dbReference>
<dbReference type="GO" id="GO:0000257">
    <property type="term" value="F:nitrilase activity"/>
    <property type="evidence" value="ECO:0007669"/>
    <property type="project" value="TreeGrafter"/>
</dbReference>
<sequence length="333" mass="36504">MTKKTAYKVAAVQAAPEFLDLRGSVDKAITLIEQAAREGASLIAFPECWIPGYPFWAWLDAPAWGMKFVQRYFDNAMTADGVEAQRLLQAAIDNDIFVSMGYVERAGGSLYIAQLFLDPETRTATPRRKLKATHVERSVFGEGDGSDFAVHDTRLGRIGQLCCWEHVHPLNKYAMYAMHEQVHIAAWPCFSLYQGKAYALGAEINTAVSQVYALEGRCFVIAATSVMTKAHQDMLCETETHRDLLPLGGGASMIFGPDGSPLCKPLRPDEEGLLYADIDLGVIALAKAAADPVGHYARGDVFRVYLDSSPRSALEGNAPQSLSRAWQLLDPAD</sequence>
<dbReference type="Pfam" id="PF00795">
    <property type="entry name" value="CN_hydrolase"/>
    <property type="match status" value="1"/>
</dbReference>
<dbReference type="AlphaFoldDB" id="A0A401J3Y3"/>
<evidence type="ECO:0000313" key="5">
    <source>
        <dbReference type="Proteomes" id="UP000290975"/>
    </source>
</evidence>
<accession>A0A401J3Y3</accession>
<gene>
    <name evidence="4" type="ORF">MBESOW_P2627</name>
</gene>
<comment type="caution">
    <text evidence="4">The sequence shown here is derived from an EMBL/GenBank/DDBJ whole genome shotgun (WGS) entry which is preliminary data.</text>
</comment>
<evidence type="ECO:0000259" key="3">
    <source>
        <dbReference type="PROSITE" id="PS50263"/>
    </source>
</evidence>
<proteinExistence type="inferred from homology"/>
<feature type="domain" description="CN hydrolase" evidence="3">
    <location>
        <begin position="7"/>
        <end position="280"/>
    </location>
</feature>
<dbReference type="InterPro" id="IPR036526">
    <property type="entry name" value="C-N_Hydrolase_sf"/>
</dbReference>
<dbReference type="InterPro" id="IPR000132">
    <property type="entry name" value="Nitrilase/CN_hydratase_CS"/>
</dbReference>
<dbReference type="SUPFAM" id="SSF56317">
    <property type="entry name" value="Carbon-nitrogen hydrolase"/>
    <property type="match status" value="1"/>
</dbReference>
<dbReference type="PANTHER" id="PTHR46044">
    <property type="entry name" value="NITRILASE"/>
    <property type="match status" value="1"/>
</dbReference>
<dbReference type="EMBL" id="BBQY01000016">
    <property type="protein sequence ID" value="GBH31371.1"/>
    <property type="molecule type" value="Genomic_DNA"/>
</dbReference>
<name>A0A401J3Y3_SPHXE</name>
<dbReference type="PROSITE" id="PS00920">
    <property type="entry name" value="NITRIL_CHT_1"/>
    <property type="match status" value="1"/>
</dbReference>
<feature type="active site" description="Proton acceptor" evidence="2">
    <location>
        <position position="47"/>
    </location>
</feature>
<dbReference type="InterPro" id="IPR044149">
    <property type="entry name" value="Nitrilases_CHs"/>
</dbReference>
<evidence type="ECO:0000256" key="1">
    <source>
        <dbReference type="ARBA" id="ARBA00008129"/>
    </source>
</evidence>
<protein>
    <submittedName>
        <fullName evidence="4">Aliphatic nitrilase</fullName>
    </submittedName>
</protein>
<evidence type="ECO:0000256" key="2">
    <source>
        <dbReference type="PROSITE-ProRule" id="PRU10139"/>
    </source>
</evidence>
<dbReference type="PANTHER" id="PTHR46044:SF1">
    <property type="entry name" value="CN HYDROLASE DOMAIN-CONTAINING PROTEIN"/>
    <property type="match status" value="1"/>
</dbReference>
<evidence type="ECO:0000313" key="4">
    <source>
        <dbReference type="EMBL" id="GBH31371.1"/>
    </source>
</evidence>
<dbReference type="PROSITE" id="PS00921">
    <property type="entry name" value="NITRIL_CHT_2"/>
    <property type="match status" value="1"/>
</dbReference>
<dbReference type="GO" id="GO:0051410">
    <property type="term" value="P:detoxification of nitrogen compound"/>
    <property type="evidence" value="ECO:0007669"/>
    <property type="project" value="TreeGrafter"/>
</dbReference>
<dbReference type="Proteomes" id="UP000290975">
    <property type="component" value="Unassembled WGS sequence"/>
</dbReference>
<dbReference type="GO" id="GO:0018822">
    <property type="term" value="F:nitrile hydratase activity"/>
    <property type="evidence" value="ECO:0007669"/>
    <property type="project" value="TreeGrafter"/>
</dbReference>
<dbReference type="Gene3D" id="3.60.110.10">
    <property type="entry name" value="Carbon-nitrogen hydrolase"/>
    <property type="match status" value="1"/>
</dbReference>